<dbReference type="Pfam" id="PF01370">
    <property type="entry name" value="Epimerase"/>
    <property type="match status" value="1"/>
</dbReference>
<dbReference type="InterPro" id="IPR051783">
    <property type="entry name" value="NAD(P)-dependent_oxidoreduct"/>
</dbReference>
<dbReference type="PANTHER" id="PTHR48079:SF6">
    <property type="entry name" value="NAD(P)-BINDING DOMAIN-CONTAINING PROTEIN-RELATED"/>
    <property type="match status" value="1"/>
</dbReference>
<gene>
    <name evidence="2" type="ORF">QU605_07865</name>
</gene>
<proteinExistence type="predicted"/>
<comment type="caution">
    <text evidence="2">The sequence shown here is derived from an EMBL/GenBank/DDBJ whole genome shotgun (WGS) entry which is preliminary data.</text>
</comment>
<evidence type="ECO:0000259" key="1">
    <source>
        <dbReference type="Pfam" id="PF01370"/>
    </source>
</evidence>
<protein>
    <submittedName>
        <fullName evidence="2">NAD-dependent epimerase/dehydratase family protein</fullName>
    </submittedName>
</protein>
<dbReference type="InterPro" id="IPR036291">
    <property type="entry name" value="NAD(P)-bd_dom_sf"/>
</dbReference>
<feature type="domain" description="NAD-dependent epimerase/dehydratase" evidence="1">
    <location>
        <begin position="2"/>
        <end position="226"/>
    </location>
</feature>
<dbReference type="PANTHER" id="PTHR48079">
    <property type="entry name" value="PROTEIN YEEZ"/>
    <property type="match status" value="1"/>
</dbReference>
<dbReference type="SUPFAM" id="SSF51735">
    <property type="entry name" value="NAD(P)-binding Rossmann-fold domains"/>
    <property type="match status" value="1"/>
</dbReference>
<organism evidence="2 3">
    <name type="scientific">Robiginitalea aurantiaca</name>
    <dbReference type="NCBI Taxonomy" id="3056915"/>
    <lineage>
        <taxon>Bacteria</taxon>
        <taxon>Pseudomonadati</taxon>
        <taxon>Bacteroidota</taxon>
        <taxon>Flavobacteriia</taxon>
        <taxon>Flavobacteriales</taxon>
        <taxon>Flavobacteriaceae</taxon>
        <taxon>Robiginitalea</taxon>
    </lineage>
</organism>
<keyword evidence="3" id="KW-1185">Reference proteome</keyword>
<dbReference type="RefSeq" id="WP_289724739.1">
    <property type="nucleotide sequence ID" value="NZ_JAUDUY010000003.1"/>
</dbReference>
<dbReference type="EMBL" id="JAUDUY010000003">
    <property type="protein sequence ID" value="MDM9631382.1"/>
    <property type="molecule type" value="Genomic_DNA"/>
</dbReference>
<evidence type="ECO:0000313" key="2">
    <source>
        <dbReference type="EMBL" id="MDM9631382.1"/>
    </source>
</evidence>
<evidence type="ECO:0000313" key="3">
    <source>
        <dbReference type="Proteomes" id="UP001174839"/>
    </source>
</evidence>
<dbReference type="Proteomes" id="UP001174839">
    <property type="component" value="Unassembled WGS sequence"/>
</dbReference>
<accession>A0ABT7WEP3</accession>
<dbReference type="InterPro" id="IPR001509">
    <property type="entry name" value="Epimerase_deHydtase"/>
</dbReference>
<reference evidence="2" key="1">
    <citation type="submission" date="2023-06" db="EMBL/GenBank/DDBJ databases">
        <title>Robiginitalea aurantiacus sp. nov. and Algoriphagus sediminis sp. nov., isolated from coastal sediment.</title>
        <authorList>
            <person name="Zhou Z.Y."/>
            <person name="An J."/>
            <person name="Jia Y.W."/>
            <person name="Du Z.J."/>
        </authorList>
    </citation>
    <scope>NUCLEOTIDE SEQUENCE</scope>
    <source>
        <strain evidence="2">M39</strain>
    </source>
</reference>
<name>A0ABT7WEP3_9FLAO</name>
<dbReference type="Gene3D" id="3.40.50.720">
    <property type="entry name" value="NAD(P)-binding Rossmann-like Domain"/>
    <property type="match status" value="1"/>
</dbReference>
<sequence length="337" mass="37804">MVFVTGGTGLVGSHLLMRLLQRGLKPRALRRPESDLKKIADLFELYGPKTTALFEDIEWVSGDLNDLPSLEIALKGVTEVYHCAALISFNPGDRDALRRVNHEGTRNIVNLCLNRGIKRLYYCSSIATIGGIKAIKTEEDLWDPTDTNVYATSKYLAEMEVWRGGQEGLETVIVNPGVIFGPGFWDRGSAKFFTKTAPGLKYSPPGGTGFIGVMDVVQAFETLIEKQCFNQRYILVAENLKFGEVLSQIAGHLQVAPPARILKTWQLEWLWRLDWFRSILSGGPRKLTRDTARSLKSINTYSSEKIIGHTGFQFEPIGEVLRECSLHFIKWDKGNHS</sequence>